<feature type="chain" id="PRO_5043027128" description="Lipase domain-containing protein" evidence="5">
    <location>
        <begin position="21"/>
        <end position="366"/>
    </location>
</feature>
<dbReference type="Proteomes" id="UP001378592">
    <property type="component" value="Unassembled WGS sequence"/>
</dbReference>
<keyword evidence="8" id="KW-1185">Reference proteome</keyword>
<evidence type="ECO:0000259" key="6">
    <source>
        <dbReference type="Pfam" id="PF00151"/>
    </source>
</evidence>
<comment type="subcellular location">
    <subcellularLocation>
        <location evidence="1">Secreted</location>
    </subcellularLocation>
</comment>
<keyword evidence="5" id="KW-0732">Signal</keyword>
<dbReference type="GO" id="GO:0016298">
    <property type="term" value="F:lipase activity"/>
    <property type="evidence" value="ECO:0007669"/>
    <property type="project" value="InterPro"/>
</dbReference>
<evidence type="ECO:0000256" key="4">
    <source>
        <dbReference type="RuleBase" id="RU004262"/>
    </source>
</evidence>
<feature type="domain" description="Lipase" evidence="6">
    <location>
        <begin position="82"/>
        <end position="333"/>
    </location>
</feature>
<dbReference type="Pfam" id="PF00151">
    <property type="entry name" value="Lipase"/>
    <property type="match status" value="1"/>
</dbReference>
<dbReference type="InterPro" id="IPR000734">
    <property type="entry name" value="TAG_lipase"/>
</dbReference>
<dbReference type="GO" id="GO:0016042">
    <property type="term" value="P:lipid catabolic process"/>
    <property type="evidence" value="ECO:0007669"/>
    <property type="project" value="TreeGrafter"/>
</dbReference>
<evidence type="ECO:0000256" key="1">
    <source>
        <dbReference type="ARBA" id="ARBA00004613"/>
    </source>
</evidence>
<evidence type="ECO:0000313" key="7">
    <source>
        <dbReference type="EMBL" id="KAK7869185.1"/>
    </source>
</evidence>
<evidence type="ECO:0000256" key="2">
    <source>
        <dbReference type="ARBA" id="ARBA00010701"/>
    </source>
</evidence>
<evidence type="ECO:0000313" key="8">
    <source>
        <dbReference type="Proteomes" id="UP001378592"/>
    </source>
</evidence>
<dbReference type="PANTHER" id="PTHR11610">
    <property type="entry name" value="LIPASE"/>
    <property type="match status" value="1"/>
</dbReference>
<dbReference type="EMBL" id="JAZDUA010000078">
    <property type="protein sequence ID" value="KAK7869185.1"/>
    <property type="molecule type" value="Genomic_DNA"/>
</dbReference>
<reference evidence="7 8" key="1">
    <citation type="submission" date="2024-03" db="EMBL/GenBank/DDBJ databases">
        <title>The genome assembly and annotation of the cricket Gryllus longicercus Weissman &amp; Gray.</title>
        <authorList>
            <person name="Szrajer S."/>
            <person name="Gray D."/>
            <person name="Ylla G."/>
        </authorList>
    </citation>
    <scope>NUCLEOTIDE SEQUENCE [LARGE SCALE GENOMIC DNA]</scope>
    <source>
        <strain evidence="7">DAG 2021-001</strain>
        <tissue evidence="7">Whole body minus gut</tissue>
    </source>
</reference>
<sequence>MASLCYILLCVAFASPCAVAQSSWPPLSTSGTCDNSISGLLVQMFSSDSAFSTVVMNAISFVNSTFICKTDCEDAAQTATIKVYLFYGPKNTDYQVETLENMNKLFTGGHWNKTRNTTCFFPGWLKTALSANYSLRFVDAYLANDTYNVLVVEWPTQQEYVGLVCQMPYLATRLAKALDNFSLASGGDVSTMIFVGHSLGAHLCGYTARLLAALKITFLAALDPAGPLFSVPWRCQFGVGANDAEVVVSLHTDAGRFGSATDVGIADYYANNGTAIQPGCTAFDTNPAQCANQFLCSHVQALFYWCEAISRPGSVIGRFCPSSSAYTAGMCSDYVTNDITVPPSTVGHLYFTTNAEAPFGKGINGA</sequence>
<accession>A0AAN9VQ29</accession>
<dbReference type="AlphaFoldDB" id="A0AAN9VQ29"/>
<dbReference type="PANTHER" id="PTHR11610:SF173">
    <property type="entry name" value="LIPASE DOMAIN-CONTAINING PROTEIN-RELATED"/>
    <property type="match status" value="1"/>
</dbReference>
<dbReference type="Gene3D" id="3.40.50.1820">
    <property type="entry name" value="alpha/beta hydrolase"/>
    <property type="match status" value="1"/>
</dbReference>
<feature type="signal peptide" evidence="5">
    <location>
        <begin position="1"/>
        <end position="20"/>
    </location>
</feature>
<name>A0AAN9VQ29_9ORTH</name>
<gene>
    <name evidence="7" type="ORF">R5R35_001129</name>
</gene>
<dbReference type="GO" id="GO:0005615">
    <property type="term" value="C:extracellular space"/>
    <property type="evidence" value="ECO:0007669"/>
    <property type="project" value="TreeGrafter"/>
</dbReference>
<dbReference type="InterPro" id="IPR013818">
    <property type="entry name" value="Lipase"/>
</dbReference>
<dbReference type="SUPFAM" id="SSF53474">
    <property type="entry name" value="alpha/beta-Hydrolases"/>
    <property type="match status" value="1"/>
</dbReference>
<organism evidence="7 8">
    <name type="scientific">Gryllus longicercus</name>
    <dbReference type="NCBI Taxonomy" id="2509291"/>
    <lineage>
        <taxon>Eukaryota</taxon>
        <taxon>Metazoa</taxon>
        <taxon>Ecdysozoa</taxon>
        <taxon>Arthropoda</taxon>
        <taxon>Hexapoda</taxon>
        <taxon>Insecta</taxon>
        <taxon>Pterygota</taxon>
        <taxon>Neoptera</taxon>
        <taxon>Polyneoptera</taxon>
        <taxon>Orthoptera</taxon>
        <taxon>Ensifera</taxon>
        <taxon>Gryllidea</taxon>
        <taxon>Grylloidea</taxon>
        <taxon>Gryllidae</taxon>
        <taxon>Gryllinae</taxon>
        <taxon>Gryllus</taxon>
    </lineage>
</organism>
<evidence type="ECO:0000256" key="5">
    <source>
        <dbReference type="SAM" id="SignalP"/>
    </source>
</evidence>
<evidence type="ECO:0000256" key="3">
    <source>
        <dbReference type="ARBA" id="ARBA00022525"/>
    </source>
</evidence>
<protein>
    <recommendedName>
        <fullName evidence="6">Lipase domain-containing protein</fullName>
    </recommendedName>
</protein>
<comment type="caution">
    <text evidence="7">The sequence shown here is derived from an EMBL/GenBank/DDBJ whole genome shotgun (WGS) entry which is preliminary data.</text>
</comment>
<keyword evidence="3" id="KW-0964">Secreted</keyword>
<dbReference type="InterPro" id="IPR029058">
    <property type="entry name" value="AB_hydrolase_fold"/>
</dbReference>
<comment type="similarity">
    <text evidence="2 4">Belongs to the AB hydrolase superfamily. Lipase family.</text>
</comment>
<proteinExistence type="inferred from homology"/>
<dbReference type="GO" id="GO:0017171">
    <property type="term" value="F:serine hydrolase activity"/>
    <property type="evidence" value="ECO:0007669"/>
    <property type="project" value="TreeGrafter"/>
</dbReference>